<proteinExistence type="predicted"/>
<reference evidence="1" key="2">
    <citation type="journal article" date="2015" name="Data Brief">
        <title>Shoot transcriptome of the giant reed, Arundo donax.</title>
        <authorList>
            <person name="Barrero R.A."/>
            <person name="Guerrero F.D."/>
            <person name="Moolhuijzen P."/>
            <person name="Goolsby J.A."/>
            <person name="Tidwell J."/>
            <person name="Bellgard S.E."/>
            <person name="Bellgard M.I."/>
        </authorList>
    </citation>
    <scope>NUCLEOTIDE SEQUENCE</scope>
    <source>
        <tissue evidence="1">Shoot tissue taken approximately 20 cm above the soil surface</tissue>
    </source>
</reference>
<protein>
    <submittedName>
        <fullName evidence="1">Uncharacterized protein</fullName>
    </submittedName>
</protein>
<reference evidence="1" key="1">
    <citation type="submission" date="2014-09" db="EMBL/GenBank/DDBJ databases">
        <authorList>
            <person name="Magalhaes I.L.F."/>
            <person name="Oliveira U."/>
            <person name="Santos F.R."/>
            <person name="Vidigal T.H.D.A."/>
            <person name="Brescovit A.D."/>
            <person name="Santos A.J."/>
        </authorList>
    </citation>
    <scope>NUCLEOTIDE SEQUENCE</scope>
    <source>
        <tissue evidence="1">Shoot tissue taken approximately 20 cm above the soil surface</tissue>
    </source>
</reference>
<dbReference type="EMBL" id="GBRH01243209">
    <property type="protein sequence ID" value="JAD54686.1"/>
    <property type="molecule type" value="Transcribed_RNA"/>
</dbReference>
<evidence type="ECO:0000313" key="1">
    <source>
        <dbReference type="EMBL" id="JAD54686.1"/>
    </source>
</evidence>
<accession>A0A0A9AU99</accession>
<name>A0A0A9AU99_ARUDO</name>
<sequence>MLQLPGHHFFKPTVQYQFSIPS</sequence>
<dbReference type="AlphaFoldDB" id="A0A0A9AU99"/>
<organism evidence="1">
    <name type="scientific">Arundo donax</name>
    <name type="common">Giant reed</name>
    <name type="synonym">Donax arundinaceus</name>
    <dbReference type="NCBI Taxonomy" id="35708"/>
    <lineage>
        <taxon>Eukaryota</taxon>
        <taxon>Viridiplantae</taxon>
        <taxon>Streptophyta</taxon>
        <taxon>Embryophyta</taxon>
        <taxon>Tracheophyta</taxon>
        <taxon>Spermatophyta</taxon>
        <taxon>Magnoliopsida</taxon>
        <taxon>Liliopsida</taxon>
        <taxon>Poales</taxon>
        <taxon>Poaceae</taxon>
        <taxon>PACMAD clade</taxon>
        <taxon>Arundinoideae</taxon>
        <taxon>Arundineae</taxon>
        <taxon>Arundo</taxon>
    </lineage>
</organism>